<protein>
    <submittedName>
        <fullName evidence="1">DUF523 domain-containing protein</fullName>
    </submittedName>
</protein>
<comment type="caution">
    <text evidence="1">The sequence shown here is derived from an EMBL/GenBank/DDBJ whole genome shotgun (WGS) entry which is preliminary data.</text>
</comment>
<proteinExistence type="predicted"/>
<dbReference type="PANTHER" id="PTHR30087:SF1">
    <property type="entry name" value="HYPOTHETICAL CYTOSOLIC PROTEIN"/>
    <property type="match status" value="1"/>
</dbReference>
<reference evidence="1 2" key="1">
    <citation type="submission" date="2024-09" db="EMBL/GenBank/DDBJ databases">
        <authorList>
            <person name="Sun Q."/>
            <person name="Mori K."/>
        </authorList>
    </citation>
    <scope>NUCLEOTIDE SEQUENCE [LARGE SCALE GENOMIC DNA]</scope>
    <source>
        <strain evidence="1 2">JCM 11201</strain>
    </source>
</reference>
<accession>A0ABV5WHJ3</accession>
<name>A0ABV5WHJ3_9BACI</name>
<keyword evidence="2" id="KW-1185">Reference proteome</keyword>
<dbReference type="EMBL" id="JBHMAF010000100">
    <property type="protein sequence ID" value="MFB9759883.1"/>
    <property type="molecule type" value="Genomic_DNA"/>
</dbReference>
<organism evidence="1 2">
    <name type="scientific">Ectobacillus funiculus</name>
    <dbReference type="NCBI Taxonomy" id="137993"/>
    <lineage>
        <taxon>Bacteria</taxon>
        <taxon>Bacillati</taxon>
        <taxon>Bacillota</taxon>
        <taxon>Bacilli</taxon>
        <taxon>Bacillales</taxon>
        <taxon>Bacillaceae</taxon>
        <taxon>Ectobacillus</taxon>
    </lineage>
</organism>
<dbReference type="PANTHER" id="PTHR30087">
    <property type="entry name" value="INNER MEMBRANE PROTEIN"/>
    <property type="match status" value="1"/>
</dbReference>
<evidence type="ECO:0000313" key="1">
    <source>
        <dbReference type="EMBL" id="MFB9759883.1"/>
    </source>
</evidence>
<dbReference type="Proteomes" id="UP001589609">
    <property type="component" value="Unassembled WGS sequence"/>
</dbReference>
<gene>
    <name evidence="1" type="ORF">ACFFMS_15930</name>
</gene>
<sequence>MIVVSACMAGLAVRYDGNSARVEGIARLVREGKAVLVCPEQLGGFPTPRPPAEIQNGDGYDVLDGKAKVINQQGEDVTEDFIQGAQQALEVAQAAGAMKAVLKENSPSCGSHFIYSGKFNGEKAKGVGVTTALFERNGIEVLSEDDLEELLQEYEK</sequence>
<dbReference type="Pfam" id="PF04463">
    <property type="entry name" value="2-thiour_desulf"/>
    <property type="match status" value="1"/>
</dbReference>
<evidence type="ECO:0000313" key="2">
    <source>
        <dbReference type="Proteomes" id="UP001589609"/>
    </source>
</evidence>
<dbReference type="InterPro" id="IPR007553">
    <property type="entry name" value="2-thiour_desulf"/>
</dbReference>
<dbReference type="RefSeq" id="WP_379950212.1">
    <property type="nucleotide sequence ID" value="NZ_JBHMAF010000100.1"/>
</dbReference>